<feature type="domain" description="Zinc finger DksA/TraR C4-type" evidence="6">
    <location>
        <begin position="81"/>
        <end position="110"/>
    </location>
</feature>
<dbReference type="SUPFAM" id="SSF57716">
    <property type="entry name" value="Glucocorticoid receptor-like (DNA-binding domain)"/>
    <property type="match status" value="1"/>
</dbReference>
<sequence length="112" mass="12940">MRKEEKEILKKKIEDDIAKLKVQIAALEEKTRPITPDCSLGRLTRLEAMGEQHVNNRVLDESKLRLIRLQNALLRIDKPVFGICIKCDDPIGFERMKIRPESIRCVECAGNR</sequence>
<dbReference type="EMBL" id="CP063164">
    <property type="protein sequence ID" value="QOR61790.1"/>
    <property type="molecule type" value="Genomic_DNA"/>
</dbReference>
<feature type="zinc finger region" description="dksA C4-type" evidence="4">
    <location>
        <begin position="84"/>
        <end position="108"/>
    </location>
</feature>
<keyword evidence="2" id="KW-0863">Zinc-finger</keyword>
<evidence type="ECO:0000313" key="7">
    <source>
        <dbReference type="EMBL" id="QOR61790.1"/>
    </source>
</evidence>
<keyword evidence="1" id="KW-0479">Metal-binding</keyword>
<evidence type="ECO:0000256" key="1">
    <source>
        <dbReference type="ARBA" id="ARBA00022723"/>
    </source>
</evidence>
<dbReference type="KEGG" id="sinu:IMZ28_10260"/>
<evidence type="ECO:0000256" key="2">
    <source>
        <dbReference type="ARBA" id="ARBA00022771"/>
    </source>
</evidence>
<dbReference type="PROSITE" id="PS51128">
    <property type="entry name" value="ZF_DKSA_2"/>
    <property type="match status" value="1"/>
</dbReference>
<evidence type="ECO:0000313" key="8">
    <source>
        <dbReference type="Proteomes" id="UP000595074"/>
    </source>
</evidence>
<dbReference type="AlphaFoldDB" id="A0A7M1S5Z3"/>
<evidence type="ECO:0000259" key="6">
    <source>
        <dbReference type="Pfam" id="PF01258"/>
    </source>
</evidence>
<dbReference type="InterPro" id="IPR000962">
    <property type="entry name" value="Znf_DskA_TraR"/>
</dbReference>
<keyword evidence="3" id="KW-0862">Zinc</keyword>
<gene>
    <name evidence="7" type="ORF">IMZ28_10260</name>
</gene>
<accession>A0A7M1S5Z3</accession>
<dbReference type="Proteomes" id="UP000595074">
    <property type="component" value="Chromosome"/>
</dbReference>
<evidence type="ECO:0000256" key="4">
    <source>
        <dbReference type="PROSITE-ProRule" id="PRU00510"/>
    </source>
</evidence>
<keyword evidence="5" id="KW-0175">Coiled coil</keyword>
<name>A0A7M1S5Z3_9BACT</name>
<reference evidence="7 8" key="1">
    <citation type="submission" date="2020-10" db="EMBL/GenBank/DDBJ databases">
        <title>The genome of sulfurovum sp.</title>
        <authorList>
            <person name="Xie S."/>
            <person name="Shao Z."/>
            <person name="Jiang L."/>
        </authorList>
    </citation>
    <scope>NUCLEOTIDE SEQUENCE [LARGE SCALE GENOMIC DNA]</scope>
    <source>
        <strain evidence="7 8">ST-419</strain>
    </source>
</reference>
<evidence type="ECO:0000256" key="5">
    <source>
        <dbReference type="SAM" id="Coils"/>
    </source>
</evidence>
<evidence type="ECO:0000256" key="3">
    <source>
        <dbReference type="ARBA" id="ARBA00022833"/>
    </source>
</evidence>
<dbReference type="GO" id="GO:0008270">
    <property type="term" value="F:zinc ion binding"/>
    <property type="evidence" value="ECO:0007669"/>
    <property type="project" value="UniProtKB-KW"/>
</dbReference>
<protein>
    <submittedName>
        <fullName evidence="7">TraR/DksA C4-type zinc finger protein</fullName>
    </submittedName>
</protein>
<feature type="coiled-coil region" evidence="5">
    <location>
        <begin position="3"/>
        <end position="30"/>
    </location>
</feature>
<dbReference type="RefSeq" id="WP_197548499.1">
    <property type="nucleotide sequence ID" value="NZ_CP063164.1"/>
</dbReference>
<organism evidence="7 8">
    <name type="scientific">Sulfurovum indicum</name>
    <dbReference type="NCBI Taxonomy" id="2779528"/>
    <lineage>
        <taxon>Bacteria</taxon>
        <taxon>Pseudomonadati</taxon>
        <taxon>Campylobacterota</taxon>
        <taxon>Epsilonproteobacteria</taxon>
        <taxon>Campylobacterales</taxon>
        <taxon>Sulfurovaceae</taxon>
        <taxon>Sulfurovum</taxon>
    </lineage>
</organism>
<proteinExistence type="predicted"/>
<dbReference type="Gene3D" id="1.20.120.910">
    <property type="entry name" value="DksA, coiled-coil domain"/>
    <property type="match status" value="1"/>
</dbReference>
<keyword evidence="8" id="KW-1185">Reference proteome</keyword>
<dbReference type="Pfam" id="PF01258">
    <property type="entry name" value="zf-dskA_traR"/>
    <property type="match status" value="1"/>
</dbReference>